<dbReference type="Pfam" id="PF02585">
    <property type="entry name" value="PIG-L"/>
    <property type="match status" value="1"/>
</dbReference>
<dbReference type="InterPro" id="IPR003737">
    <property type="entry name" value="GlcNAc_PI_deacetylase-related"/>
</dbReference>
<dbReference type="EMBL" id="SMGO01000001">
    <property type="protein sequence ID" value="TCK85796.1"/>
    <property type="molecule type" value="Genomic_DNA"/>
</dbReference>
<evidence type="ECO:0000313" key="2">
    <source>
        <dbReference type="EMBL" id="TCK85796.1"/>
    </source>
</evidence>
<dbReference type="OrthoDB" id="9759749at2"/>
<dbReference type="GO" id="GO:0016811">
    <property type="term" value="F:hydrolase activity, acting on carbon-nitrogen (but not peptide) bonds, in linear amides"/>
    <property type="evidence" value="ECO:0007669"/>
    <property type="project" value="TreeGrafter"/>
</dbReference>
<dbReference type="PANTHER" id="PTHR12993:SF11">
    <property type="entry name" value="N-ACETYLGLUCOSAMINYL-PHOSPHATIDYLINOSITOL DE-N-ACETYLASE"/>
    <property type="match status" value="1"/>
</dbReference>
<comment type="caution">
    <text evidence="2">The sequence shown here is derived from an EMBL/GenBank/DDBJ whole genome shotgun (WGS) entry which is preliminary data.</text>
</comment>
<dbReference type="InterPro" id="IPR029062">
    <property type="entry name" value="Class_I_gatase-like"/>
</dbReference>
<protein>
    <submittedName>
        <fullName evidence="2">GlcNAc-PI de-N-acetylase</fullName>
    </submittedName>
</protein>
<gene>
    <name evidence="2" type="ORF">C8N28_1112</name>
</gene>
<evidence type="ECO:0000313" key="3">
    <source>
        <dbReference type="Proteomes" id="UP000294616"/>
    </source>
</evidence>
<dbReference type="RefSeq" id="WP_132222288.1">
    <property type="nucleotide sequence ID" value="NZ_SMGO01000001.1"/>
</dbReference>
<keyword evidence="3" id="KW-1185">Reference proteome</keyword>
<reference evidence="2 3" key="1">
    <citation type="submission" date="2019-03" db="EMBL/GenBank/DDBJ databases">
        <title>Genomic Encyclopedia of Archaeal and Bacterial Type Strains, Phase II (KMG-II): from individual species to whole genera.</title>
        <authorList>
            <person name="Goeker M."/>
        </authorList>
    </citation>
    <scope>NUCLEOTIDE SEQUENCE [LARGE SCALE GENOMIC DNA]</scope>
    <source>
        <strain evidence="2 3">DSM 22554</strain>
    </source>
</reference>
<dbReference type="PANTHER" id="PTHR12993">
    <property type="entry name" value="N-ACETYLGLUCOSAMINYL-PHOSPHATIDYLINOSITOL DE-N-ACETYLASE-RELATED"/>
    <property type="match status" value="1"/>
</dbReference>
<dbReference type="InterPro" id="IPR024078">
    <property type="entry name" value="LmbE-like_dom_sf"/>
</dbReference>
<dbReference type="AlphaFoldDB" id="A0A4R1M1F3"/>
<dbReference type="Proteomes" id="UP000294616">
    <property type="component" value="Unassembled WGS sequence"/>
</dbReference>
<sequence>MKYFLLILSLFYSFGAFSQQIRPSNSDDIYKEINMLKKLPRVLYLAAHPDDENTGLLAWLVNQQHINTAYLSLTRGDGGQNLIGSEQGPALGLIRTYELLEARKVDGAKQFFSTAIDFGFSKNPDDTFKQWDADKITANVVWVIRNFRPDIIITRFPPSAAAGHGQHWSSAIIAEEAFKAAADKNRYPEQLTKVDVWQAKRLVGNTFRFGSENTTSEDQFKVTIGQYDPGLGMGYGELAGLSRSMHQSQGAGTASVAGIRTEYFTPVLGDPIKTSLFDGIKSSWTDIQKPAIDNALDQLIAQYDFRRPDRSVPQLLALRKLIRSIDDKKLKEEKLLALDQIILSASGFMAEMVTKVPEAVAGDKLAFQLNVISRSESPVSIQKIQYPLHAEQLNKKLFPDSLTNFSYEVQIPENSEISEPYWLKHPFKSAAQYDVQIDSLVGLPLAPSALNAKLSLLIGDEAFEVNVPFSYKKLDPIKGDLVEPLRIIPAVNIKFSQPLFFQSANPNVEVILHSEKDIPNASLTIKSGNQLLSTVNNINLRANSDTTIHIRINPTEINNRSATTNPSLEAALQVGNKSYTKDKHIIRYNHIPTLQYFTSASTLLVNGDLQVKAHKVGYILGAGDIIPDFLRMAGIEVTILQESDFANVSKLIGFDAIIAGIRAINVEKRMPQWMPVLNQYIQNGGTVIMQFNTLQDMSTTNIGPYPFTIGRNRVTEENSPVEFLAPASPLLNTPNKITQTDFQGWIQERGLYFLNTWDEHYTPLFKMNDTGEEPLEGGTIYTQYGKGYFIYTPLAFFRQLTIGNKGATKLFFNMLSIGK</sequence>
<feature type="chain" id="PRO_5020610364" evidence="1">
    <location>
        <begin position="19"/>
        <end position="819"/>
    </location>
</feature>
<dbReference type="SUPFAM" id="SSF102588">
    <property type="entry name" value="LmbE-like"/>
    <property type="match status" value="1"/>
</dbReference>
<dbReference type="SUPFAM" id="SSF52317">
    <property type="entry name" value="Class I glutamine amidotransferase-like"/>
    <property type="match status" value="1"/>
</dbReference>
<evidence type="ECO:0000256" key="1">
    <source>
        <dbReference type="SAM" id="SignalP"/>
    </source>
</evidence>
<dbReference type="Gene3D" id="3.40.50.10320">
    <property type="entry name" value="LmbE-like"/>
    <property type="match status" value="1"/>
</dbReference>
<feature type="signal peptide" evidence="1">
    <location>
        <begin position="1"/>
        <end position="18"/>
    </location>
</feature>
<accession>A0A4R1M1F3</accession>
<keyword evidence="1" id="KW-0732">Signal</keyword>
<organism evidence="2 3">
    <name type="scientific">Albibacterium bauzanense</name>
    <dbReference type="NCBI Taxonomy" id="653929"/>
    <lineage>
        <taxon>Bacteria</taxon>
        <taxon>Pseudomonadati</taxon>
        <taxon>Bacteroidota</taxon>
        <taxon>Sphingobacteriia</taxon>
        <taxon>Sphingobacteriales</taxon>
        <taxon>Sphingobacteriaceae</taxon>
        <taxon>Albibacterium</taxon>
    </lineage>
</organism>
<name>A0A4R1M1F3_9SPHI</name>
<proteinExistence type="predicted"/>